<dbReference type="GO" id="GO:0046872">
    <property type="term" value="F:metal ion binding"/>
    <property type="evidence" value="ECO:0007669"/>
    <property type="project" value="UniProtKB-KW"/>
</dbReference>
<evidence type="ECO:0000256" key="2">
    <source>
        <dbReference type="SAM" id="Phobius"/>
    </source>
</evidence>
<dbReference type="InterPro" id="IPR011257">
    <property type="entry name" value="DNA_glycosylase"/>
</dbReference>
<dbReference type="AlphaFoldDB" id="A0A8J6M8V8"/>
<evidence type="ECO:0000256" key="1">
    <source>
        <dbReference type="PIRSR" id="PIRSR605019-1"/>
    </source>
</evidence>
<comment type="caution">
    <text evidence="3">The sequence shown here is derived from an EMBL/GenBank/DDBJ whole genome shotgun (WGS) entry which is preliminary data.</text>
</comment>
<feature type="binding site" evidence="1">
    <location>
        <position position="10"/>
    </location>
    <ligand>
        <name>Zn(2+)</name>
        <dbReference type="ChEBI" id="CHEBI:29105"/>
    </ligand>
</feature>
<dbReference type="InterPro" id="IPR052891">
    <property type="entry name" value="DNA-3mA_glycosylase"/>
</dbReference>
<keyword evidence="2" id="KW-0812">Transmembrane</keyword>
<keyword evidence="2" id="KW-1133">Transmembrane helix</keyword>
<feature type="binding site" evidence="1">
    <location>
        <position position="24"/>
    </location>
    <ligand>
        <name>Zn(2+)</name>
        <dbReference type="ChEBI" id="CHEBI:29105"/>
    </ligand>
</feature>
<feature type="transmembrane region" description="Helical" evidence="2">
    <location>
        <begin position="155"/>
        <end position="174"/>
    </location>
</feature>
<reference evidence="3" key="1">
    <citation type="submission" date="2020-08" db="EMBL/GenBank/DDBJ databases">
        <title>Genome public.</title>
        <authorList>
            <person name="Liu C."/>
            <person name="Sun Q."/>
        </authorList>
    </citation>
    <scope>NUCLEOTIDE SEQUENCE</scope>
    <source>
        <strain evidence="3">NSJ-23</strain>
    </source>
</reference>
<keyword evidence="2" id="KW-0472">Membrane</keyword>
<dbReference type="GO" id="GO:0008725">
    <property type="term" value="F:DNA-3-methyladenine glycosylase activity"/>
    <property type="evidence" value="ECO:0007669"/>
    <property type="project" value="InterPro"/>
</dbReference>
<proteinExistence type="predicted"/>
<dbReference type="EMBL" id="JACOPO010000007">
    <property type="protein sequence ID" value="MBC5723292.1"/>
    <property type="molecule type" value="Genomic_DNA"/>
</dbReference>
<evidence type="ECO:0000313" key="3">
    <source>
        <dbReference type="EMBL" id="MBC5723292.1"/>
    </source>
</evidence>
<name>A0A8J6M8V8_9FIRM</name>
<dbReference type="GO" id="GO:0006284">
    <property type="term" value="P:base-excision repair"/>
    <property type="evidence" value="ECO:0007669"/>
    <property type="project" value="InterPro"/>
</dbReference>
<sequence>MDWPDRKTRCPWANPNNPRYLQYHDKEWGVPVHDDQKLFEMLILENFQAGLSWECVLNKWEAFSRAFDGFNLEKVCSYGPEEQARLKSDPGIIRNGRKIAAAVQNARVFREIQREWGSFDRYLWHWTEGQVVCEQGKASSPLSDRVSKDLKKRGMTFVGTVIIYAYLQAVGVIWSHEEGCFLEHRPGPGPLSEAAL</sequence>
<dbReference type="Proteomes" id="UP000628736">
    <property type="component" value="Unassembled WGS sequence"/>
</dbReference>
<dbReference type="InterPro" id="IPR005019">
    <property type="entry name" value="Adenine_glyco"/>
</dbReference>
<dbReference type="RefSeq" id="WP_186853147.1">
    <property type="nucleotide sequence ID" value="NZ_JACOPO010000007.1"/>
</dbReference>
<protein>
    <submittedName>
        <fullName evidence="3">DNA-3-methyladenine glycosylase I</fullName>
    </submittedName>
</protein>
<dbReference type="Gene3D" id="1.10.340.30">
    <property type="entry name" value="Hypothetical protein, domain 2"/>
    <property type="match status" value="1"/>
</dbReference>
<evidence type="ECO:0000313" key="4">
    <source>
        <dbReference type="Proteomes" id="UP000628736"/>
    </source>
</evidence>
<dbReference type="PANTHER" id="PTHR30037">
    <property type="entry name" value="DNA-3-METHYLADENINE GLYCOSYLASE 1"/>
    <property type="match status" value="1"/>
</dbReference>
<keyword evidence="1" id="KW-0479">Metal-binding</keyword>
<feature type="binding site" evidence="1">
    <location>
        <position position="176"/>
    </location>
    <ligand>
        <name>Zn(2+)</name>
        <dbReference type="ChEBI" id="CHEBI:29105"/>
    </ligand>
</feature>
<dbReference type="PANTHER" id="PTHR30037:SF4">
    <property type="entry name" value="DNA-3-METHYLADENINE GLYCOSYLASE I"/>
    <property type="match status" value="1"/>
</dbReference>
<keyword evidence="1" id="KW-0862">Zinc</keyword>
<accession>A0A8J6M8V8</accession>
<gene>
    <name evidence="3" type="ORF">H8S11_10785</name>
</gene>
<keyword evidence="4" id="KW-1185">Reference proteome</keyword>
<dbReference type="SUPFAM" id="SSF48150">
    <property type="entry name" value="DNA-glycosylase"/>
    <property type="match status" value="1"/>
</dbReference>
<feature type="binding site" evidence="1">
    <location>
        <position position="180"/>
    </location>
    <ligand>
        <name>Zn(2+)</name>
        <dbReference type="ChEBI" id="CHEBI:29105"/>
    </ligand>
</feature>
<dbReference type="Pfam" id="PF03352">
    <property type="entry name" value="Adenine_glyco"/>
    <property type="match status" value="1"/>
</dbReference>
<organism evidence="3 4">
    <name type="scientific">Flintibacter hominis</name>
    <dbReference type="NCBI Taxonomy" id="2763048"/>
    <lineage>
        <taxon>Bacteria</taxon>
        <taxon>Bacillati</taxon>
        <taxon>Bacillota</taxon>
        <taxon>Clostridia</taxon>
        <taxon>Eubacteriales</taxon>
        <taxon>Flintibacter</taxon>
    </lineage>
</organism>